<organism evidence="1 2">
    <name type="scientific">Portunus trituberculatus</name>
    <name type="common">Swimming crab</name>
    <name type="synonym">Neptunus trituberculatus</name>
    <dbReference type="NCBI Taxonomy" id="210409"/>
    <lineage>
        <taxon>Eukaryota</taxon>
        <taxon>Metazoa</taxon>
        <taxon>Ecdysozoa</taxon>
        <taxon>Arthropoda</taxon>
        <taxon>Crustacea</taxon>
        <taxon>Multicrustacea</taxon>
        <taxon>Malacostraca</taxon>
        <taxon>Eumalacostraca</taxon>
        <taxon>Eucarida</taxon>
        <taxon>Decapoda</taxon>
        <taxon>Pleocyemata</taxon>
        <taxon>Brachyura</taxon>
        <taxon>Eubrachyura</taxon>
        <taxon>Portunoidea</taxon>
        <taxon>Portunidae</taxon>
        <taxon>Portuninae</taxon>
        <taxon>Portunus</taxon>
    </lineage>
</organism>
<proteinExistence type="predicted"/>
<protein>
    <submittedName>
        <fullName evidence="1">Uncharacterized protein</fullName>
    </submittedName>
</protein>
<sequence length="81" mass="9421">MITRYTLRFAYYSGDRIRSSYVYGPLNTMANHLYELGCEWNYREKLCSLGSNRCKHAQQLGVGLLHGASLNSREQKFQVRV</sequence>
<accession>A0A5B7JLE5</accession>
<gene>
    <name evidence="1" type="ORF">E2C01_088246</name>
</gene>
<keyword evidence="2" id="KW-1185">Reference proteome</keyword>
<dbReference type="Proteomes" id="UP000324222">
    <property type="component" value="Unassembled WGS sequence"/>
</dbReference>
<comment type="caution">
    <text evidence="1">The sequence shown here is derived from an EMBL/GenBank/DDBJ whole genome shotgun (WGS) entry which is preliminary data.</text>
</comment>
<evidence type="ECO:0000313" key="2">
    <source>
        <dbReference type="Proteomes" id="UP000324222"/>
    </source>
</evidence>
<evidence type="ECO:0000313" key="1">
    <source>
        <dbReference type="EMBL" id="MPC93124.1"/>
    </source>
</evidence>
<dbReference type="EMBL" id="VSRR010093684">
    <property type="protein sequence ID" value="MPC93124.1"/>
    <property type="molecule type" value="Genomic_DNA"/>
</dbReference>
<reference evidence="1 2" key="1">
    <citation type="submission" date="2019-05" db="EMBL/GenBank/DDBJ databases">
        <title>Another draft genome of Portunus trituberculatus and its Hox gene families provides insights of decapod evolution.</title>
        <authorList>
            <person name="Jeong J.-H."/>
            <person name="Song I."/>
            <person name="Kim S."/>
            <person name="Choi T."/>
            <person name="Kim D."/>
            <person name="Ryu S."/>
            <person name="Kim W."/>
        </authorList>
    </citation>
    <scope>NUCLEOTIDE SEQUENCE [LARGE SCALE GENOMIC DNA]</scope>
    <source>
        <tissue evidence="1">Muscle</tissue>
    </source>
</reference>
<dbReference type="AlphaFoldDB" id="A0A5B7JLE5"/>
<name>A0A5B7JLE5_PORTR</name>